<evidence type="ECO:0000313" key="3">
    <source>
        <dbReference type="Proteomes" id="UP000039046"/>
    </source>
</evidence>
<feature type="region of interest" description="Disordered" evidence="1">
    <location>
        <begin position="1"/>
        <end position="63"/>
    </location>
</feature>
<organism evidence="2 3">
    <name type="scientific">[Torrubiella] hemipterigena</name>
    <dbReference type="NCBI Taxonomy" id="1531966"/>
    <lineage>
        <taxon>Eukaryota</taxon>
        <taxon>Fungi</taxon>
        <taxon>Dikarya</taxon>
        <taxon>Ascomycota</taxon>
        <taxon>Pezizomycotina</taxon>
        <taxon>Sordariomycetes</taxon>
        <taxon>Hypocreomycetidae</taxon>
        <taxon>Hypocreales</taxon>
        <taxon>Clavicipitaceae</taxon>
        <taxon>Clavicipitaceae incertae sedis</taxon>
        <taxon>'Torrubiella' clade</taxon>
    </lineage>
</organism>
<reference evidence="2 3" key="1">
    <citation type="journal article" date="2015" name="Genome Announc.">
        <title>Draft Genome Sequence and Gene Annotation of the Entomopathogenic Fungus Verticillium hemipterigenum.</title>
        <authorList>
            <person name="Horn F."/>
            <person name="Habel A."/>
            <person name="Scharf D.H."/>
            <person name="Dworschak J."/>
            <person name="Brakhage A.A."/>
            <person name="Guthke R."/>
            <person name="Hertweck C."/>
            <person name="Linde J."/>
        </authorList>
    </citation>
    <scope>NUCLEOTIDE SEQUENCE [LARGE SCALE GENOMIC DNA]</scope>
</reference>
<evidence type="ECO:0000313" key="2">
    <source>
        <dbReference type="EMBL" id="CEJ94555.1"/>
    </source>
</evidence>
<dbReference type="HOGENOM" id="CLU_2529065_0_0_1"/>
<evidence type="ECO:0000256" key="1">
    <source>
        <dbReference type="SAM" id="MobiDB-lite"/>
    </source>
</evidence>
<dbReference type="AlphaFoldDB" id="A0A0A1TR76"/>
<feature type="compositionally biased region" description="Polar residues" evidence="1">
    <location>
        <begin position="25"/>
        <end position="34"/>
    </location>
</feature>
<proteinExistence type="predicted"/>
<keyword evidence="3" id="KW-1185">Reference proteome</keyword>
<gene>
    <name evidence="2" type="ORF">VHEMI10078</name>
</gene>
<accession>A0A0A1TR76</accession>
<protein>
    <submittedName>
        <fullName evidence="2">Uncharacterized protein</fullName>
    </submittedName>
</protein>
<dbReference type="EMBL" id="CDHN01000007">
    <property type="protein sequence ID" value="CEJ94555.1"/>
    <property type="molecule type" value="Genomic_DNA"/>
</dbReference>
<sequence>MNSHGRMYKATNQHKIDARKRNHESAFTQPSANGNRVMPENMARPGARTPANGLEDNPPAASNLSRHAIGLQTLRIHINGEHVS</sequence>
<name>A0A0A1TR76_9HYPO</name>
<dbReference type="Proteomes" id="UP000039046">
    <property type="component" value="Unassembled WGS sequence"/>
</dbReference>